<dbReference type="VEuPathDB" id="AmoebaDB:NfTy_014260"/>
<comment type="caution">
    <text evidence="2">The sequence shown here is derived from an EMBL/GenBank/DDBJ whole genome shotgun (WGS) entry which is preliminary data.</text>
</comment>
<dbReference type="RefSeq" id="XP_044567438.1">
    <property type="nucleotide sequence ID" value="XM_044701569.1"/>
</dbReference>
<dbReference type="Pfam" id="PF03372">
    <property type="entry name" value="Exo_endo_phos"/>
    <property type="match status" value="1"/>
</dbReference>
<dbReference type="SUPFAM" id="SSF56219">
    <property type="entry name" value="DNase I-like"/>
    <property type="match status" value="1"/>
</dbReference>
<gene>
    <name evidence="2" type="ORF">FDP41_011188</name>
</gene>
<dbReference type="GO" id="GO:0003824">
    <property type="term" value="F:catalytic activity"/>
    <property type="evidence" value="ECO:0007669"/>
    <property type="project" value="InterPro"/>
</dbReference>
<name>A0A6A5CBL3_NAEFO</name>
<dbReference type="VEuPathDB" id="AmoebaDB:NF0106460"/>
<organism evidence="2 3">
    <name type="scientific">Naegleria fowleri</name>
    <name type="common">Brain eating amoeba</name>
    <dbReference type="NCBI Taxonomy" id="5763"/>
    <lineage>
        <taxon>Eukaryota</taxon>
        <taxon>Discoba</taxon>
        <taxon>Heterolobosea</taxon>
        <taxon>Tetramitia</taxon>
        <taxon>Eutetramitia</taxon>
        <taxon>Vahlkampfiidae</taxon>
        <taxon>Naegleria</taxon>
    </lineage>
</organism>
<dbReference type="InterPro" id="IPR005135">
    <property type="entry name" value="Endo/exonuclease/phosphatase"/>
</dbReference>
<evidence type="ECO:0000313" key="3">
    <source>
        <dbReference type="Proteomes" id="UP000444721"/>
    </source>
</evidence>
<dbReference type="InterPro" id="IPR036691">
    <property type="entry name" value="Endo/exonu/phosph_ase_sf"/>
</dbReference>
<protein>
    <recommendedName>
        <fullName evidence="1">Endonuclease/exonuclease/phosphatase domain-containing protein</fullName>
    </recommendedName>
</protein>
<reference evidence="2 3" key="1">
    <citation type="journal article" date="2019" name="Sci. Rep.">
        <title>Nanopore sequencing improves the draft genome of the human pathogenic amoeba Naegleria fowleri.</title>
        <authorList>
            <person name="Liechti N."/>
            <person name="Schurch N."/>
            <person name="Bruggmann R."/>
            <person name="Wittwer M."/>
        </authorList>
    </citation>
    <scope>NUCLEOTIDE SEQUENCE [LARGE SCALE GENOMIC DNA]</scope>
    <source>
        <strain evidence="2 3">ATCC 30894</strain>
    </source>
</reference>
<keyword evidence="3" id="KW-1185">Reference proteome</keyword>
<feature type="domain" description="Endonuclease/exonuclease/phosphatase" evidence="1">
    <location>
        <begin position="29"/>
        <end position="126"/>
    </location>
</feature>
<dbReference type="OrthoDB" id="10466725at2759"/>
<evidence type="ECO:0000259" key="1">
    <source>
        <dbReference type="Pfam" id="PF03372"/>
    </source>
</evidence>
<dbReference type="AlphaFoldDB" id="A0A6A5CBL3"/>
<dbReference type="Gene3D" id="3.60.10.10">
    <property type="entry name" value="Endonuclease/exonuclease/phosphatase"/>
    <property type="match status" value="1"/>
</dbReference>
<accession>A0A6A5CBL3</accession>
<evidence type="ECO:0000313" key="2">
    <source>
        <dbReference type="EMBL" id="KAF0982725.1"/>
    </source>
</evidence>
<proteinExistence type="predicted"/>
<dbReference type="EMBL" id="VFQX01000008">
    <property type="protein sequence ID" value="KAF0982725.1"/>
    <property type="molecule type" value="Genomic_DNA"/>
</dbReference>
<dbReference type="Proteomes" id="UP000444721">
    <property type="component" value="Unassembled WGS sequence"/>
</dbReference>
<dbReference type="VEuPathDB" id="AmoebaDB:FDP41_011188"/>
<sequence>MSFRPMNSNNPNLTNIIRDETSLPKINIMTYNVNFGGVSWNGETNLGGYRALQIIHEHSHELDIVCLQETHQGWEFALNHFKPSENMYHEGLHSKNKASSLRANFPHQFWDHSKTDQYLASGSAVLATKDFDLQVQMLESGVKGSFFDAMHIVVTDLRSSTTKTKTRYESSLYYY</sequence>
<dbReference type="GeneID" id="68118403"/>